<evidence type="ECO:0000313" key="2">
    <source>
        <dbReference type="EMBL" id="HIZ12519.1"/>
    </source>
</evidence>
<dbReference type="InterPro" id="IPR036515">
    <property type="entry name" value="Transposase_17_sf"/>
</dbReference>
<dbReference type="Proteomes" id="UP000824017">
    <property type="component" value="Unassembled WGS sequence"/>
</dbReference>
<dbReference type="PANTHER" id="PTHR34322">
    <property type="entry name" value="TRANSPOSASE, Y1_TNP DOMAIN-CONTAINING"/>
    <property type="match status" value="1"/>
</dbReference>
<comment type="caution">
    <text evidence="2">The sequence shown here is derived from an EMBL/GenBank/DDBJ whole genome shotgun (WGS) entry which is preliminary data.</text>
</comment>
<dbReference type="PANTHER" id="PTHR34322:SF2">
    <property type="entry name" value="TRANSPOSASE IS200-LIKE DOMAIN-CONTAINING PROTEIN"/>
    <property type="match status" value="1"/>
</dbReference>
<gene>
    <name evidence="2" type="ORF">H9817_01120</name>
</gene>
<dbReference type="GO" id="GO:0006313">
    <property type="term" value="P:DNA transposition"/>
    <property type="evidence" value="ECO:0007669"/>
    <property type="project" value="InterPro"/>
</dbReference>
<dbReference type="Gene3D" id="3.30.70.1290">
    <property type="entry name" value="Transposase IS200-like"/>
    <property type="match status" value="1"/>
</dbReference>
<protein>
    <submittedName>
        <fullName evidence="2">Transposase</fullName>
    </submittedName>
</protein>
<reference evidence="2" key="1">
    <citation type="journal article" date="2021" name="PeerJ">
        <title>Extensive microbial diversity within the chicken gut microbiome revealed by metagenomics and culture.</title>
        <authorList>
            <person name="Gilroy R."/>
            <person name="Ravi A."/>
            <person name="Getino M."/>
            <person name="Pursley I."/>
            <person name="Horton D.L."/>
            <person name="Alikhan N.F."/>
            <person name="Baker D."/>
            <person name="Gharbi K."/>
            <person name="Hall N."/>
            <person name="Watson M."/>
            <person name="Adriaenssens E.M."/>
            <person name="Foster-Nyarko E."/>
            <person name="Jarju S."/>
            <person name="Secka A."/>
            <person name="Antonio M."/>
            <person name="Oren A."/>
            <person name="Chaudhuri R.R."/>
            <person name="La Ragione R."/>
            <person name="Hildebrand F."/>
            <person name="Pallen M.J."/>
        </authorList>
    </citation>
    <scope>NUCLEOTIDE SEQUENCE</scope>
    <source>
        <strain evidence="2">ChiGjej1B1-13045</strain>
    </source>
</reference>
<evidence type="ECO:0000259" key="1">
    <source>
        <dbReference type="SMART" id="SM01321"/>
    </source>
</evidence>
<proteinExistence type="predicted"/>
<evidence type="ECO:0000313" key="3">
    <source>
        <dbReference type="Proteomes" id="UP000824017"/>
    </source>
</evidence>
<feature type="domain" description="Transposase IS200-like" evidence="1">
    <location>
        <begin position="10"/>
        <end position="123"/>
    </location>
</feature>
<name>A0A9D2D910_9FIRM</name>
<dbReference type="AlphaFoldDB" id="A0A9D2D910"/>
<sequence>MPRNARRRSSTDLYHVIARGINKEPIFKQKREKNNFIRLLLKHLKDRDIEIYAYVIMSTHFHILIRVDLKLLSSYLAIVLAEFAEYYNFKHNRNGHVFQDRFKSECVETPQYFWNCIRYIHMNPVNANVVKAPLNYTFSSLKEYETGKSQIIHPKAIDFYKSEFTDFKEFLAFHTKTQRQIFLDIPEEVEIQLIKAALNLLGQEAYLNGFESPQEIIESIEMRRRYKEKLQKELKISKAKTERLYRHVKSCIIGK</sequence>
<accession>A0A9D2D910</accession>
<reference evidence="2" key="2">
    <citation type="submission" date="2021-04" db="EMBL/GenBank/DDBJ databases">
        <authorList>
            <person name="Gilroy R."/>
        </authorList>
    </citation>
    <scope>NUCLEOTIDE SEQUENCE</scope>
    <source>
        <strain evidence="2">ChiGjej1B1-13045</strain>
    </source>
</reference>
<dbReference type="EMBL" id="DXCD01000031">
    <property type="protein sequence ID" value="HIZ12519.1"/>
    <property type="molecule type" value="Genomic_DNA"/>
</dbReference>
<dbReference type="InterPro" id="IPR002686">
    <property type="entry name" value="Transposase_17"/>
</dbReference>
<dbReference type="SMART" id="SM01321">
    <property type="entry name" value="Y1_Tnp"/>
    <property type="match status" value="1"/>
</dbReference>
<dbReference type="SUPFAM" id="SSF143422">
    <property type="entry name" value="Transposase IS200-like"/>
    <property type="match status" value="1"/>
</dbReference>
<dbReference type="Pfam" id="PF01797">
    <property type="entry name" value="Y1_Tnp"/>
    <property type="match status" value="1"/>
</dbReference>
<organism evidence="2 3">
    <name type="scientific">Candidatus Mediterraneibacter stercorigallinarum</name>
    <dbReference type="NCBI Taxonomy" id="2838686"/>
    <lineage>
        <taxon>Bacteria</taxon>
        <taxon>Bacillati</taxon>
        <taxon>Bacillota</taxon>
        <taxon>Clostridia</taxon>
        <taxon>Lachnospirales</taxon>
        <taxon>Lachnospiraceae</taxon>
        <taxon>Mediterraneibacter</taxon>
    </lineage>
</organism>
<dbReference type="GO" id="GO:0003677">
    <property type="term" value="F:DNA binding"/>
    <property type="evidence" value="ECO:0007669"/>
    <property type="project" value="InterPro"/>
</dbReference>
<dbReference type="GO" id="GO:0004803">
    <property type="term" value="F:transposase activity"/>
    <property type="evidence" value="ECO:0007669"/>
    <property type="project" value="InterPro"/>
</dbReference>